<dbReference type="EMBL" id="CP026100">
    <property type="protein sequence ID" value="AYV46859.1"/>
    <property type="molecule type" value="Genomic_DNA"/>
</dbReference>
<dbReference type="Pfam" id="PF04389">
    <property type="entry name" value="Peptidase_M28"/>
    <property type="match status" value="1"/>
</dbReference>
<proteinExistence type="predicted"/>
<evidence type="ECO:0000313" key="3">
    <source>
        <dbReference type="EMBL" id="AYV46859.1"/>
    </source>
</evidence>
<accession>A0A2N5CVE0</accession>
<dbReference type="PANTHER" id="PTHR12147">
    <property type="entry name" value="METALLOPEPTIDASE M28 FAMILY MEMBER"/>
    <property type="match status" value="1"/>
</dbReference>
<dbReference type="GO" id="GO:0008235">
    <property type="term" value="F:metalloexopeptidase activity"/>
    <property type="evidence" value="ECO:0007669"/>
    <property type="project" value="InterPro"/>
</dbReference>
<dbReference type="PANTHER" id="PTHR12147:SF26">
    <property type="entry name" value="PEPTIDASE M28 DOMAIN-CONTAINING PROTEIN"/>
    <property type="match status" value="1"/>
</dbReference>
<dbReference type="KEGG" id="cfh:C1707_11620"/>
<feature type="signal peptide" evidence="1">
    <location>
        <begin position="1"/>
        <end position="30"/>
    </location>
</feature>
<dbReference type="Proteomes" id="UP000281192">
    <property type="component" value="Chromosome"/>
</dbReference>
<dbReference type="RefSeq" id="WP_101712501.1">
    <property type="nucleotide sequence ID" value="NZ_CP026100.1"/>
</dbReference>
<reference evidence="3 6" key="2">
    <citation type="submission" date="2018-01" db="EMBL/GenBank/DDBJ databases">
        <title>Complete genome sequence of Caulobacter flavus RHGG3.</title>
        <authorList>
            <person name="Yang E."/>
        </authorList>
    </citation>
    <scope>NUCLEOTIDE SEQUENCE [LARGE SCALE GENOMIC DNA]</scope>
    <source>
        <strain evidence="3 6">RHGG3</strain>
    </source>
</reference>
<evidence type="ECO:0000256" key="1">
    <source>
        <dbReference type="SAM" id="SignalP"/>
    </source>
</evidence>
<evidence type="ECO:0000313" key="5">
    <source>
        <dbReference type="Proteomes" id="UP000234483"/>
    </source>
</evidence>
<dbReference type="Proteomes" id="UP000234483">
    <property type="component" value="Unassembled WGS sequence"/>
</dbReference>
<dbReference type="GO" id="GO:0006508">
    <property type="term" value="P:proteolysis"/>
    <property type="evidence" value="ECO:0007669"/>
    <property type="project" value="InterPro"/>
</dbReference>
<evidence type="ECO:0000313" key="4">
    <source>
        <dbReference type="EMBL" id="PLR17767.1"/>
    </source>
</evidence>
<reference evidence="4 5" key="1">
    <citation type="submission" date="2017-12" db="EMBL/GenBank/DDBJ databases">
        <title>The genome sequence of Caulobacter flavus CGMCC1 15093.</title>
        <authorList>
            <person name="Gao J."/>
            <person name="Mao X."/>
            <person name="Sun J."/>
        </authorList>
    </citation>
    <scope>NUCLEOTIDE SEQUENCE [LARGE SCALE GENOMIC DNA]</scope>
    <source>
        <strain evidence="4 5">CGMCC1 15093</strain>
    </source>
</reference>
<dbReference type="InterPro" id="IPR045175">
    <property type="entry name" value="M28_fam"/>
</dbReference>
<feature type="domain" description="Peptidase M28" evidence="2">
    <location>
        <begin position="99"/>
        <end position="298"/>
    </location>
</feature>
<name>A0A2N5CVE0_9CAUL</name>
<keyword evidence="1" id="KW-0732">Signal</keyword>
<keyword evidence="6" id="KW-1185">Reference proteome</keyword>
<dbReference type="Gene3D" id="3.40.630.10">
    <property type="entry name" value="Zn peptidases"/>
    <property type="match status" value="1"/>
</dbReference>
<dbReference type="AlphaFoldDB" id="A0A2N5CVE0"/>
<dbReference type="EMBL" id="PJRQ01000015">
    <property type="protein sequence ID" value="PLR17767.1"/>
    <property type="molecule type" value="Genomic_DNA"/>
</dbReference>
<organism evidence="4 5">
    <name type="scientific">Caulobacter flavus</name>
    <dbReference type="NCBI Taxonomy" id="1679497"/>
    <lineage>
        <taxon>Bacteria</taxon>
        <taxon>Pseudomonadati</taxon>
        <taxon>Pseudomonadota</taxon>
        <taxon>Alphaproteobacteria</taxon>
        <taxon>Caulobacterales</taxon>
        <taxon>Caulobacteraceae</taxon>
        <taxon>Caulobacter</taxon>
    </lineage>
</organism>
<dbReference type="InterPro" id="IPR007484">
    <property type="entry name" value="Peptidase_M28"/>
</dbReference>
<evidence type="ECO:0000259" key="2">
    <source>
        <dbReference type="Pfam" id="PF04389"/>
    </source>
</evidence>
<feature type="chain" id="PRO_5044577987" evidence="1">
    <location>
        <begin position="31"/>
        <end position="312"/>
    </location>
</feature>
<sequence length="312" mass="32846">MVCSSPGFRRASRLVGVVLVSALIAAPALAGPGDTALDDVKVLSADAMQGRAPGTPGSQLARTYILERFKLIGVAPIGEGFERPFRYTRKDGTTITGVNLAARIKGTAPDGKALVVTAHYDHVGVKDGKVYNGADDNASGVAGLLAVAEAFKEKPPLHDVLIVALDAEEGGLRGAKAFVAQPPIPLSAIGLNVNFDMLSKNAKGELYAAGASPQPALKPILEAVAKTAPVKLKLGHDTDADGKENNWTAQSDHGAFAEKGVAWVYFGVEDHPDYHQPTDDFETIPQPFFKASVATVIQATRAFDERLAEIAR</sequence>
<dbReference type="SUPFAM" id="SSF53187">
    <property type="entry name" value="Zn-dependent exopeptidases"/>
    <property type="match status" value="1"/>
</dbReference>
<gene>
    <name evidence="3" type="ORF">C1707_11620</name>
    <name evidence="4" type="ORF">CFHF_08035</name>
</gene>
<evidence type="ECO:0000313" key="6">
    <source>
        <dbReference type="Proteomes" id="UP000281192"/>
    </source>
</evidence>
<dbReference type="OrthoDB" id="1521787at2"/>
<protein>
    <submittedName>
        <fullName evidence="4">Peptidase M20</fullName>
    </submittedName>
</protein>